<dbReference type="PIRSF" id="PIRSF037532">
    <property type="entry name" value="STHK_NtrY"/>
    <property type="match status" value="1"/>
</dbReference>
<evidence type="ECO:0000259" key="16">
    <source>
        <dbReference type="PROSITE" id="PS50885"/>
    </source>
</evidence>
<dbReference type="SMART" id="SM00387">
    <property type="entry name" value="HATPase_c"/>
    <property type="match status" value="1"/>
</dbReference>
<dbReference type="EC" id="2.7.13.3" evidence="3"/>
<keyword evidence="18" id="KW-1185">Reference proteome</keyword>
<dbReference type="Proteomes" id="UP000027341">
    <property type="component" value="Unassembled WGS sequence"/>
</dbReference>
<dbReference type="CDD" id="cd06225">
    <property type="entry name" value="HAMP"/>
    <property type="match status" value="1"/>
</dbReference>
<dbReference type="GO" id="GO:0005524">
    <property type="term" value="F:ATP binding"/>
    <property type="evidence" value="ECO:0007669"/>
    <property type="project" value="UniProtKB-KW"/>
</dbReference>
<feature type="domain" description="Histidine kinase" evidence="15">
    <location>
        <begin position="510"/>
        <end position="723"/>
    </location>
</feature>
<dbReference type="GO" id="GO:0000155">
    <property type="term" value="F:phosphorelay sensor kinase activity"/>
    <property type="evidence" value="ECO:0007669"/>
    <property type="project" value="InterPro"/>
</dbReference>
<evidence type="ECO:0000256" key="9">
    <source>
        <dbReference type="ARBA" id="ARBA00022777"/>
    </source>
</evidence>
<dbReference type="InterPro" id="IPR036097">
    <property type="entry name" value="HisK_dim/P_sf"/>
</dbReference>
<evidence type="ECO:0000256" key="4">
    <source>
        <dbReference type="ARBA" id="ARBA00022475"/>
    </source>
</evidence>
<evidence type="ECO:0000313" key="18">
    <source>
        <dbReference type="Proteomes" id="UP000027341"/>
    </source>
</evidence>
<name>A0A066ZPX1_HYDMR</name>
<evidence type="ECO:0000256" key="12">
    <source>
        <dbReference type="ARBA" id="ARBA00023012"/>
    </source>
</evidence>
<dbReference type="GO" id="GO:0005886">
    <property type="term" value="C:plasma membrane"/>
    <property type="evidence" value="ECO:0007669"/>
    <property type="project" value="UniProtKB-SubCell"/>
</dbReference>
<keyword evidence="8" id="KW-0547">Nucleotide-binding</keyword>
<keyword evidence="7 14" id="KW-0812">Transmembrane</keyword>
<dbReference type="SUPFAM" id="SSF158472">
    <property type="entry name" value="HAMP domain-like"/>
    <property type="match status" value="1"/>
</dbReference>
<evidence type="ECO:0000256" key="10">
    <source>
        <dbReference type="ARBA" id="ARBA00022840"/>
    </source>
</evidence>
<dbReference type="Gene3D" id="3.30.565.10">
    <property type="entry name" value="Histidine kinase-like ATPase, C-terminal domain"/>
    <property type="match status" value="1"/>
</dbReference>
<keyword evidence="12" id="KW-0902">Two-component regulatory system</keyword>
<comment type="subcellular location">
    <subcellularLocation>
        <location evidence="2">Cell membrane</location>
        <topology evidence="2">Multi-pass membrane protein</topology>
    </subcellularLocation>
</comment>
<evidence type="ECO:0000256" key="11">
    <source>
        <dbReference type="ARBA" id="ARBA00022989"/>
    </source>
</evidence>
<dbReference type="SMART" id="SM00304">
    <property type="entry name" value="HAMP"/>
    <property type="match status" value="1"/>
</dbReference>
<evidence type="ECO:0000256" key="6">
    <source>
        <dbReference type="ARBA" id="ARBA00022679"/>
    </source>
</evidence>
<dbReference type="STRING" id="28885.EI16_06060"/>
<keyword evidence="13 14" id="KW-0472">Membrane</keyword>
<keyword evidence="10" id="KW-0067">ATP-binding</keyword>
<dbReference type="GO" id="GO:0000156">
    <property type="term" value="F:phosphorelay response regulator activity"/>
    <property type="evidence" value="ECO:0007669"/>
    <property type="project" value="TreeGrafter"/>
</dbReference>
<dbReference type="InterPro" id="IPR003594">
    <property type="entry name" value="HATPase_dom"/>
</dbReference>
<dbReference type="SUPFAM" id="SSF47384">
    <property type="entry name" value="Homodimeric domain of signal transducing histidine kinase"/>
    <property type="match status" value="1"/>
</dbReference>
<keyword evidence="6" id="KW-0808">Transferase</keyword>
<dbReference type="GO" id="GO:0030295">
    <property type="term" value="F:protein kinase activator activity"/>
    <property type="evidence" value="ECO:0007669"/>
    <property type="project" value="TreeGrafter"/>
</dbReference>
<evidence type="ECO:0000259" key="15">
    <source>
        <dbReference type="PROSITE" id="PS50109"/>
    </source>
</evidence>
<evidence type="ECO:0000256" key="5">
    <source>
        <dbReference type="ARBA" id="ARBA00022553"/>
    </source>
</evidence>
<proteinExistence type="predicted"/>
<comment type="caution">
    <text evidence="17">The sequence shown here is derived from an EMBL/GenBank/DDBJ whole genome shotgun (WGS) entry which is preliminary data.</text>
</comment>
<dbReference type="SUPFAM" id="SSF55785">
    <property type="entry name" value="PYP-like sensor domain (PAS domain)"/>
    <property type="match status" value="1"/>
</dbReference>
<keyword evidence="11 14" id="KW-1133">Transmembrane helix</keyword>
<dbReference type="InterPro" id="IPR005467">
    <property type="entry name" value="His_kinase_dom"/>
</dbReference>
<dbReference type="Gene3D" id="6.10.340.10">
    <property type="match status" value="1"/>
</dbReference>
<dbReference type="GO" id="GO:0007234">
    <property type="term" value="P:osmosensory signaling via phosphorelay pathway"/>
    <property type="evidence" value="ECO:0007669"/>
    <property type="project" value="TreeGrafter"/>
</dbReference>
<feature type="domain" description="HAMP" evidence="16">
    <location>
        <begin position="312"/>
        <end position="364"/>
    </location>
</feature>
<dbReference type="SUPFAM" id="SSF55874">
    <property type="entry name" value="ATPase domain of HSP90 chaperone/DNA topoisomerase II/histidine kinase"/>
    <property type="match status" value="1"/>
</dbReference>
<dbReference type="InterPro" id="IPR035965">
    <property type="entry name" value="PAS-like_dom_sf"/>
</dbReference>
<dbReference type="RefSeq" id="WP_029910809.1">
    <property type="nucleotide sequence ID" value="NZ_AP020335.1"/>
</dbReference>
<dbReference type="PANTHER" id="PTHR42878">
    <property type="entry name" value="TWO-COMPONENT HISTIDINE KINASE"/>
    <property type="match status" value="1"/>
</dbReference>
<dbReference type="CDD" id="cd00082">
    <property type="entry name" value="HisKA"/>
    <property type="match status" value="1"/>
</dbReference>
<evidence type="ECO:0000256" key="7">
    <source>
        <dbReference type="ARBA" id="ARBA00022692"/>
    </source>
</evidence>
<evidence type="ECO:0000256" key="1">
    <source>
        <dbReference type="ARBA" id="ARBA00000085"/>
    </source>
</evidence>
<dbReference type="InterPro" id="IPR003661">
    <property type="entry name" value="HisK_dim/P_dom"/>
</dbReference>
<dbReference type="Pfam" id="PF19312">
    <property type="entry name" value="NtrY_N"/>
    <property type="match status" value="1"/>
</dbReference>
<feature type="transmembrane region" description="Helical" evidence="14">
    <location>
        <begin position="288"/>
        <end position="308"/>
    </location>
</feature>
<organism evidence="17 18">
    <name type="scientific">Hydrogenovibrio marinus</name>
    <dbReference type="NCBI Taxonomy" id="28885"/>
    <lineage>
        <taxon>Bacteria</taxon>
        <taxon>Pseudomonadati</taxon>
        <taxon>Pseudomonadota</taxon>
        <taxon>Gammaproteobacteria</taxon>
        <taxon>Thiotrichales</taxon>
        <taxon>Piscirickettsiaceae</taxon>
        <taxon>Hydrogenovibrio</taxon>
    </lineage>
</organism>
<evidence type="ECO:0000256" key="13">
    <source>
        <dbReference type="ARBA" id="ARBA00023136"/>
    </source>
</evidence>
<dbReference type="InterPro" id="IPR036890">
    <property type="entry name" value="HATPase_C_sf"/>
</dbReference>
<comment type="catalytic activity">
    <reaction evidence="1">
        <text>ATP + protein L-histidine = ADP + protein N-phospho-L-histidine.</text>
        <dbReference type="EC" id="2.7.13.3"/>
    </reaction>
</comment>
<dbReference type="EMBL" id="JMIU01000001">
    <property type="protein sequence ID" value="KDN95858.1"/>
    <property type="molecule type" value="Genomic_DNA"/>
</dbReference>
<dbReference type="InterPro" id="IPR003660">
    <property type="entry name" value="HAMP_dom"/>
</dbReference>
<protein>
    <recommendedName>
        <fullName evidence="3">histidine kinase</fullName>
        <ecNumber evidence="3">2.7.13.3</ecNumber>
    </recommendedName>
</protein>
<dbReference type="PROSITE" id="PS50109">
    <property type="entry name" value="HIS_KIN"/>
    <property type="match status" value="1"/>
</dbReference>
<evidence type="ECO:0000256" key="2">
    <source>
        <dbReference type="ARBA" id="ARBA00004651"/>
    </source>
</evidence>
<dbReference type="CDD" id="cd00075">
    <property type="entry name" value="HATPase"/>
    <property type="match status" value="1"/>
</dbReference>
<dbReference type="InterPro" id="IPR004358">
    <property type="entry name" value="Sig_transdc_His_kin-like_C"/>
</dbReference>
<dbReference type="Gene3D" id="1.10.287.130">
    <property type="match status" value="1"/>
</dbReference>
<dbReference type="Gene3D" id="3.30.450.20">
    <property type="entry name" value="PAS domain"/>
    <property type="match status" value="1"/>
</dbReference>
<dbReference type="SMART" id="SM00388">
    <property type="entry name" value="HisKA"/>
    <property type="match status" value="1"/>
</dbReference>
<gene>
    <name evidence="17" type="ORF">EI16_06060</name>
</gene>
<dbReference type="InterPro" id="IPR050351">
    <property type="entry name" value="BphY/WalK/GraS-like"/>
</dbReference>
<reference evidence="17 18" key="1">
    <citation type="submission" date="2014-04" db="EMBL/GenBank/DDBJ databases">
        <title>Draft genome sequence of Hydrogenovibrio marinus MH-110, a model organism for aerobic H2 metabolism.</title>
        <authorList>
            <person name="Cha H.J."/>
            <person name="Jo B.H."/>
            <person name="Hwang B.H."/>
        </authorList>
    </citation>
    <scope>NUCLEOTIDE SEQUENCE [LARGE SCALE GENOMIC DNA]</scope>
    <source>
        <strain evidence="17 18">MH-110</strain>
    </source>
</reference>
<keyword evidence="5" id="KW-0597">Phosphoprotein</keyword>
<feature type="transmembrane region" description="Helical" evidence="14">
    <location>
        <begin position="84"/>
        <end position="104"/>
    </location>
</feature>
<dbReference type="Pfam" id="PF02518">
    <property type="entry name" value="HATPase_c"/>
    <property type="match status" value="1"/>
</dbReference>
<feature type="transmembrane region" description="Helical" evidence="14">
    <location>
        <begin position="41"/>
        <end position="63"/>
    </location>
</feature>
<dbReference type="PANTHER" id="PTHR42878:SF7">
    <property type="entry name" value="SENSOR HISTIDINE KINASE GLRK"/>
    <property type="match status" value="1"/>
</dbReference>
<dbReference type="InterPro" id="IPR017232">
    <property type="entry name" value="NtrY"/>
</dbReference>
<sequence>MANRKKSLFIKQYGWLAIISSLLLISLTVMSQILQNASQFAQVYTSLLFASFVGIAVLFTMLVKTLQRLKRNYRNQIPGSKMTSRLTFLVSLIIGVPLLITYFFSITFVNKGIDQWFDIKTDVALTNAVKLVKITLDDQTRNHLKSTLQAADQYQNALSITPVLTINKLRKQFNIREAALYTLNGELVAYSSQTNDTDLPKTPSAGIFQQIRNDRTYAAIETLASVNQSYQIIRIMVPVYDIFTNKKYALQAVYPIPDQLSSLADTVRLSASQYKERSYLKTPLKTSFTVVLTLLLLLTLVSAILFTIQMFENMVRPLQTLAKGTKAVAEGDYSIAMPVEQNDEMGQLVQSFNDMIQQIARARNEIKFGHQQAEVQKLYLQAIIKNLKSGVLTLDKNMRLKTINDASNYILNADFYKHLGKPLSEVLQRDDSAHLNHFFDEIIPYFNKDTKAWSEQFTFNCKEGEKILLVHGSTLPSLDQKLGGYVIVIEDITALVQAQLHAAWRDVAKRLAHEIKNPLTPIQLSAERLHYKLEDKLDADDQKLLGRMTDTIIEQVNAMQNMVQAFTEYADTPDLEISPFDINALIKDITSMYQDPKSNWQVRYDIDPNCHIIHADAYKLRQLLHNLIKNGIEATENTDKPLILVTTQCLETRVLISVSDNGPGIPEKTRNWIFEPYATDKPKGTGLGLAIVKKIVDEHQGQIQVESELEQGTKFIITLPLNPTF</sequence>
<dbReference type="Pfam" id="PF00512">
    <property type="entry name" value="HisKA"/>
    <property type="match status" value="1"/>
</dbReference>
<evidence type="ECO:0000256" key="8">
    <source>
        <dbReference type="ARBA" id="ARBA00022741"/>
    </source>
</evidence>
<dbReference type="Pfam" id="PF00672">
    <property type="entry name" value="HAMP"/>
    <property type="match status" value="1"/>
</dbReference>
<keyword evidence="9 17" id="KW-0418">Kinase</keyword>
<evidence type="ECO:0000313" key="17">
    <source>
        <dbReference type="EMBL" id="KDN95858.1"/>
    </source>
</evidence>
<dbReference type="InterPro" id="IPR045671">
    <property type="entry name" value="NtrY-like_N"/>
</dbReference>
<evidence type="ECO:0000256" key="14">
    <source>
        <dbReference type="SAM" id="Phobius"/>
    </source>
</evidence>
<dbReference type="PROSITE" id="PS50885">
    <property type="entry name" value="HAMP"/>
    <property type="match status" value="1"/>
</dbReference>
<dbReference type="PRINTS" id="PR00344">
    <property type="entry name" value="BCTRLSENSOR"/>
</dbReference>
<accession>A0A066ZPX1</accession>
<keyword evidence="4" id="KW-1003">Cell membrane</keyword>
<evidence type="ECO:0000256" key="3">
    <source>
        <dbReference type="ARBA" id="ARBA00012438"/>
    </source>
</evidence>
<dbReference type="AlphaFoldDB" id="A0A066ZPX1"/>